<evidence type="ECO:0000256" key="7">
    <source>
        <dbReference type="ARBA" id="ARBA00022807"/>
    </source>
</evidence>
<keyword evidence="4 11" id="KW-0963">Cytoplasm</keyword>
<dbReference type="AlphaFoldDB" id="J7RMH4"/>
<dbReference type="InterPro" id="IPR046792">
    <property type="entry name" value="Peptidase_C54_cat"/>
</dbReference>
<dbReference type="RefSeq" id="XP_022465004.1">
    <property type="nucleotide sequence ID" value="XM_022608515.1"/>
</dbReference>
<dbReference type="GO" id="GO:0005739">
    <property type="term" value="C:mitochondrion"/>
    <property type="evidence" value="ECO:0007669"/>
    <property type="project" value="EnsemblFungi"/>
</dbReference>
<keyword evidence="9" id="KW-0072">Autophagy</keyword>
<dbReference type="KEGG" id="kng:KNAG_0F00890"/>
<evidence type="ECO:0000313" key="14">
    <source>
        <dbReference type="Proteomes" id="UP000006310"/>
    </source>
</evidence>
<name>J7RMH4_HUIN7</name>
<dbReference type="EC" id="3.4.22.-" evidence="11"/>
<comment type="function">
    <text evidence="11">Required for selective autophagic degradation of the nucleus (nucleophagy) as well as for mitophagy which contributes to regulate mitochondrial quantity and quality by eliminating the mitochondria to a basal level to fulfill cellular energy requirements and preventing excess ROS production.</text>
</comment>
<dbReference type="GO" id="GO:0006612">
    <property type="term" value="P:protein targeting to membrane"/>
    <property type="evidence" value="ECO:0007669"/>
    <property type="project" value="EnsemblFungi"/>
</dbReference>
<dbReference type="GO" id="GO:0035973">
    <property type="term" value="P:aggrephagy"/>
    <property type="evidence" value="ECO:0007669"/>
    <property type="project" value="TreeGrafter"/>
</dbReference>
<evidence type="ECO:0000256" key="11">
    <source>
        <dbReference type="RuleBase" id="RU363115"/>
    </source>
</evidence>
<dbReference type="Pfam" id="PF03416">
    <property type="entry name" value="Peptidase_C54"/>
    <property type="match status" value="1"/>
</dbReference>
<dbReference type="GO" id="GO:0005634">
    <property type="term" value="C:nucleus"/>
    <property type="evidence" value="ECO:0007669"/>
    <property type="project" value="UniProtKB-SubCell"/>
</dbReference>
<comment type="similarity">
    <text evidence="2 11">Belongs to the peptidase C54 family.</text>
</comment>
<dbReference type="GO" id="GO:0000407">
    <property type="term" value="C:phagophore assembly site"/>
    <property type="evidence" value="ECO:0007669"/>
    <property type="project" value="UniProtKB-SubCell"/>
</dbReference>
<dbReference type="OMA" id="PDETFHC"/>
<evidence type="ECO:0000256" key="2">
    <source>
        <dbReference type="ARBA" id="ARBA00010958"/>
    </source>
</evidence>
<dbReference type="InterPro" id="IPR005078">
    <property type="entry name" value="Peptidase_C54"/>
</dbReference>
<evidence type="ECO:0000256" key="5">
    <source>
        <dbReference type="ARBA" id="ARBA00022670"/>
    </source>
</evidence>
<dbReference type="GO" id="GO:0004197">
    <property type="term" value="F:cysteine-type endopeptidase activity"/>
    <property type="evidence" value="ECO:0007669"/>
    <property type="project" value="EnsemblFungi"/>
</dbReference>
<comment type="subcellular location">
    <subcellularLocation>
        <location evidence="11">Nucleus</location>
    </subcellularLocation>
    <subcellularLocation>
        <location evidence="11">Cytoplasm</location>
    </subcellularLocation>
    <subcellularLocation>
        <location evidence="1">Preautophagosomal structure</location>
    </subcellularLocation>
</comment>
<dbReference type="GO" id="GO:0000423">
    <property type="term" value="P:mitophagy"/>
    <property type="evidence" value="ECO:0007669"/>
    <property type="project" value="TreeGrafter"/>
</dbReference>
<reference evidence="13 14" key="1">
    <citation type="journal article" date="2011" name="Proc. Natl. Acad. Sci. U.S.A.">
        <title>Evolutionary erosion of yeast sex chromosomes by mating-type switching accidents.</title>
        <authorList>
            <person name="Gordon J.L."/>
            <person name="Armisen D."/>
            <person name="Proux-Wera E."/>
            <person name="Oheigeartaigh S.S."/>
            <person name="Byrne K.P."/>
            <person name="Wolfe K.H."/>
        </authorList>
    </citation>
    <scope>NUCLEOTIDE SEQUENCE [LARGE SCALE GENOMIC DNA]</scope>
    <source>
        <strain evidence="14">ATCC MYA-139 / BCRC 22969 / CBS 8797 / CCRC 22969 / KCTC 17520 / NBRC 10181 / NCYC 3082</strain>
    </source>
</reference>
<evidence type="ECO:0000256" key="1">
    <source>
        <dbReference type="ARBA" id="ARBA00004329"/>
    </source>
</evidence>
<keyword evidence="7" id="KW-0788">Thiol protease</keyword>
<evidence type="ECO:0000256" key="6">
    <source>
        <dbReference type="ARBA" id="ARBA00022801"/>
    </source>
</evidence>
<gene>
    <name evidence="13" type="primary">KNAG0F00890</name>
    <name evidence="13" type="ordered locus">KNAG_0F00890</name>
</gene>
<evidence type="ECO:0000259" key="12">
    <source>
        <dbReference type="Pfam" id="PF03416"/>
    </source>
</evidence>
<dbReference type="GO" id="GO:0032258">
    <property type="term" value="P:cytoplasm to vacuole targeting by the Cvt pathway"/>
    <property type="evidence" value="ECO:0007669"/>
    <property type="project" value="EnsemblFungi"/>
</dbReference>
<protein>
    <recommendedName>
        <fullName evidence="11">Cysteine protease</fullName>
        <ecNumber evidence="11">3.4.22.-</ecNumber>
    </recommendedName>
</protein>
<evidence type="ECO:0000256" key="3">
    <source>
        <dbReference type="ARBA" id="ARBA00022448"/>
    </source>
</evidence>
<dbReference type="InterPro" id="IPR038765">
    <property type="entry name" value="Papain-like_cys_pep_sf"/>
</dbReference>
<evidence type="ECO:0000256" key="10">
    <source>
        <dbReference type="ARBA" id="ARBA00029362"/>
    </source>
</evidence>
<organism evidence="13 14">
    <name type="scientific">Huiozyma naganishii (strain ATCC MYA-139 / BCRC 22969 / CBS 8797 / KCTC 17520 / NBRC 10181 / NCYC 3082 / Yp74L-3)</name>
    <name type="common">Yeast</name>
    <name type="synonym">Kazachstania naganishii</name>
    <dbReference type="NCBI Taxonomy" id="1071383"/>
    <lineage>
        <taxon>Eukaryota</taxon>
        <taxon>Fungi</taxon>
        <taxon>Dikarya</taxon>
        <taxon>Ascomycota</taxon>
        <taxon>Saccharomycotina</taxon>
        <taxon>Saccharomycetes</taxon>
        <taxon>Saccharomycetales</taxon>
        <taxon>Saccharomycetaceae</taxon>
        <taxon>Huiozyma</taxon>
    </lineage>
</organism>
<proteinExistence type="inferred from homology"/>
<evidence type="ECO:0000256" key="9">
    <source>
        <dbReference type="ARBA" id="ARBA00023006"/>
    </source>
</evidence>
<dbReference type="SUPFAM" id="SSF54001">
    <property type="entry name" value="Cysteine proteinases"/>
    <property type="match status" value="1"/>
</dbReference>
<dbReference type="OrthoDB" id="2960936at2759"/>
<comment type="catalytic activity">
    <reaction evidence="10">
        <text>[protein]-C-terminal L-amino acid-glycyl-phosphatidylethanolamide + H2O = [protein]-C-terminal L-amino acid-glycine + a 1,2-diacyl-sn-glycero-3-phosphoethanolamine</text>
        <dbReference type="Rhea" id="RHEA:67548"/>
        <dbReference type="Rhea" id="RHEA-COMP:17323"/>
        <dbReference type="Rhea" id="RHEA-COMP:17324"/>
        <dbReference type="ChEBI" id="CHEBI:15377"/>
        <dbReference type="ChEBI" id="CHEBI:64612"/>
        <dbReference type="ChEBI" id="CHEBI:172940"/>
        <dbReference type="ChEBI" id="CHEBI:172941"/>
    </reaction>
    <physiologicalReaction direction="left-to-right" evidence="10">
        <dbReference type="Rhea" id="RHEA:67549"/>
    </physiologicalReaction>
</comment>
<keyword evidence="5 11" id="KW-0645">Protease</keyword>
<dbReference type="HOGENOM" id="CLU_021259_5_3_1"/>
<dbReference type="GO" id="GO:0000045">
    <property type="term" value="P:autophagosome assembly"/>
    <property type="evidence" value="ECO:0007669"/>
    <property type="project" value="EnsemblFungi"/>
</dbReference>
<keyword evidence="14" id="KW-1185">Reference proteome</keyword>
<reference evidence="14" key="2">
    <citation type="submission" date="2012-08" db="EMBL/GenBank/DDBJ databases">
        <title>Genome sequence of Kazachstania naganishii.</title>
        <authorList>
            <person name="Gordon J.L."/>
            <person name="Armisen D."/>
            <person name="Proux-Wera E."/>
            <person name="OhEigeartaigh S.S."/>
            <person name="Byrne K.P."/>
            <person name="Wolfe K.H."/>
        </authorList>
    </citation>
    <scope>NUCLEOTIDE SEQUENCE [LARGE SCALE GENOMIC DNA]</scope>
    <source>
        <strain evidence="14">ATCC MYA-139 / BCRC 22969 / CBS 8797 / CCRC 22969 / KCTC 17520 / NBRC 10181 / NCYC 3082</strain>
    </source>
</reference>
<dbReference type="GO" id="GO:0019786">
    <property type="term" value="F:protein-phosphatidylethanolamide deconjugating activity"/>
    <property type="evidence" value="ECO:0007669"/>
    <property type="project" value="EnsemblFungi"/>
</dbReference>
<dbReference type="GeneID" id="34526473"/>
<dbReference type="GO" id="GO:0005829">
    <property type="term" value="C:cytosol"/>
    <property type="evidence" value="ECO:0007669"/>
    <property type="project" value="EnsemblFungi"/>
</dbReference>
<keyword evidence="3" id="KW-0813">Transport</keyword>
<keyword evidence="11" id="KW-0539">Nucleus</keyword>
<dbReference type="GO" id="GO:0016485">
    <property type="term" value="P:protein processing"/>
    <property type="evidence" value="ECO:0007669"/>
    <property type="project" value="TreeGrafter"/>
</dbReference>
<dbReference type="EMBL" id="HE978319">
    <property type="protein sequence ID" value="CCK70758.1"/>
    <property type="molecule type" value="Genomic_DNA"/>
</dbReference>
<accession>J7RMH4</accession>
<keyword evidence="6 11" id="KW-0378">Hydrolase</keyword>
<sequence>MDFIQRLSQQLREGGSQLIAPGTECVVLGRIYRMDDENEKMQFYRDVCTRLNFTYRTKFVPISRSPDGPSPISFQLMIRDGPLSVIENALLHPDCFNTDIGWGCMIRTGQSLLGNALQRLRHGREFRVTESTHDDDIIQWFKDTPDAPFSLHNFVKKGVELADMKPGQWFGPAATSRSIQSLICNFPQCGIDHCIVSVSSADIYKQDVEDMFDADPDSNLLILFGVKLGVSAVNASYWEDIRRLLNSKFSVGIAGGRPSSSLYFFGYQNQELLYFDPHTPQPSLIDDAAFNTCHSIEFGKLELRDMDPSMLIGIMIEGERDWENWARFTETSKIFNILEERSEDCINVDVDIDGDENDENIGGEVSGGPDGPLHGSVIEADYVDISSLALKPETSNIDNEYQEIKCKRQKIMVMSHDGCPHPDESRDGMTVEAERVLVASETVPVHDS</sequence>
<evidence type="ECO:0000256" key="4">
    <source>
        <dbReference type="ARBA" id="ARBA00022490"/>
    </source>
</evidence>
<dbReference type="PANTHER" id="PTHR22624">
    <property type="entry name" value="CYSTEINE PROTEASE ATG4"/>
    <property type="match status" value="1"/>
</dbReference>
<evidence type="ECO:0000256" key="8">
    <source>
        <dbReference type="ARBA" id="ARBA00022927"/>
    </source>
</evidence>
<dbReference type="STRING" id="1071383.J7RMH4"/>
<dbReference type="GO" id="GO:0034727">
    <property type="term" value="P:piecemeal microautophagy of the nucleus"/>
    <property type="evidence" value="ECO:0007669"/>
    <property type="project" value="EnsemblFungi"/>
</dbReference>
<dbReference type="eggNOG" id="KOG2674">
    <property type="taxonomic scope" value="Eukaryota"/>
</dbReference>
<keyword evidence="8" id="KW-0653">Protein transport</keyword>
<evidence type="ECO:0000313" key="13">
    <source>
        <dbReference type="EMBL" id="CCK70758.1"/>
    </source>
</evidence>
<dbReference type="Proteomes" id="UP000006310">
    <property type="component" value="Chromosome 6"/>
</dbReference>
<feature type="domain" description="Peptidase C54 catalytic" evidence="12">
    <location>
        <begin position="42"/>
        <end position="326"/>
    </location>
</feature>
<dbReference type="PANTHER" id="PTHR22624:SF49">
    <property type="entry name" value="CYSTEINE PROTEASE"/>
    <property type="match status" value="1"/>
</dbReference>